<reference evidence="7" key="3">
    <citation type="submission" date="2020-12" db="UniProtKB">
        <authorList>
            <consortium name="EnsemblPlants"/>
        </authorList>
    </citation>
    <scope>IDENTIFICATION</scope>
</reference>
<dbReference type="Gramene" id="Pp3c1_4750V3.1">
    <property type="protein sequence ID" value="Pp3c1_4750V3.1"/>
    <property type="gene ID" value="Pp3c1_4750"/>
</dbReference>
<dbReference type="PANTHER" id="PTHR11764:SF82">
    <property type="entry name" value="TERPENE CYCLASE_MUTASE FAMILY MEMBER"/>
    <property type="match status" value="1"/>
</dbReference>
<gene>
    <name evidence="7" type="primary">LOC112278732</name>
</gene>
<dbReference type="InterPro" id="IPR032696">
    <property type="entry name" value="SQ_cyclase_C"/>
</dbReference>
<feature type="domain" description="Squalene cyclase N-terminal" evidence="6">
    <location>
        <begin position="20"/>
        <end position="313"/>
    </location>
</feature>
<organism evidence="7 8">
    <name type="scientific">Physcomitrium patens</name>
    <name type="common">Spreading-leaved earth moss</name>
    <name type="synonym">Physcomitrella patens</name>
    <dbReference type="NCBI Taxonomy" id="3218"/>
    <lineage>
        <taxon>Eukaryota</taxon>
        <taxon>Viridiplantae</taxon>
        <taxon>Streptophyta</taxon>
        <taxon>Embryophyta</taxon>
        <taxon>Bryophyta</taxon>
        <taxon>Bryophytina</taxon>
        <taxon>Bryopsida</taxon>
        <taxon>Funariidae</taxon>
        <taxon>Funariales</taxon>
        <taxon>Funariaceae</taxon>
        <taxon>Physcomitrium</taxon>
    </lineage>
</organism>
<name>A0A7I4C5V7_PHYPA</name>
<dbReference type="EnsemblPlants" id="Pp3c1_4750V3.1">
    <property type="protein sequence ID" value="Pp3c1_4750V3.1"/>
    <property type="gene ID" value="Pp3c1_4750"/>
</dbReference>
<dbReference type="GO" id="GO:0005811">
    <property type="term" value="C:lipid droplet"/>
    <property type="evidence" value="ECO:0007669"/>
    <property type="project" value="InterPro"/>
</dbReference>
<dbReference type="SUPFAM" id="SSF48239">
    <property type="entry name" value="Terpenoid cyclases/Protein prenyltransferases"/>
    <property type="match status" value="2"/>
</dbReference>
<comment type="similarity">
    <text evidence="1 4">Belongs to the terpene cyclase/mutase family.</text>
</comment>
<dbReference type="Proteomes" id="UP000006727">
    <property type="component" value="Chromosome 1"/>
</dbReference>
<dbReference type="EC" id="5.4.99.-" evidence="4"/>
<evidence type="ECO:0000259" key="6">
    <source>
        <dbReference type="Pfam" id="PF13249"/>
    </source>
</evidence>
<protein>
    <recommendedName>
        <fullName evidence="4">Terpene cyclase/mutase family member</fullName>
        <ecNumber evidence="4">5.4.99.-</ecNumber>
    </recommendedName>
</protein>
<dbReference type="InterPro" id="IPR018333">
    <property type="entry name" value="Squalene_cyclase"/>
</dbReference>
<dbReference type="SFLD" id="SFLDG01016">
    <property type="entry name" value="Prenyltransferase_Like_2"/>
    <property type="match status" value="1"/>
</dbReference>
<dbReference type="Pfam" id="PF13243">
    <property type="entry name" value="SQHop_cyclase_C"/>
    <property type="match status" value="1"/>
</dbReference>
<evidence type="ECO:0000313" key="7">
    <source>
        <dbReference type="EnsemblPlants" id="Pp3c1_4750V3.1"/>
    </source>
</evidence>
<evidence type="ECO:0000259" key="5">
    <source>
        <dbReference type="Pfam" id="PF13243"/>
    </source>
</evidence>
<dbReference type="NCBIfam" id="TIGR01507">
    <property type="entry name" value="hopene_cyclase"/>
    <property type="match status" value="1"/>
</dbReference>
<dbReference type="EMBL" id="ABEU02000001">
    <property type="status" value="NOT_ANNOTATED_CDS"/>
    <property type="molecule type" value="Genomic_DNA"/>
</dbReference>
<keyword evidence="3 4" id="KW-0413">Isomerase</keyword>
<dbReference type="Pfam" id="PF13249">
    <property type="entry name" value="SQHop_cyclase_N"/>
    <property type="match status" value="1"/>
</dbReference>
<dbReference type="GO" id="GO:0016104">
    <property type="term" value="P:triterpenoid biosynthetic process"/>
    <property type="evidence" value="ECO:0007669"/>
    <property type="project" value="InterPro"/>
</dbReference>
<dbReference type="GO" id="GO:0016866">
    <property type="term" value="F:intramolecular transferase activity"/>
    <property type="evidence" value="ECO:0007669"/>
    <property type="project" value="InterPro"/>
</dbReference>
<evidence type="ECO:0000256" key="3">
    <source>
        <dbReference type="ARBA" id="ARBA00023235"/>
    </source>
</evidence>
<dbReference type="InterPro" id="IPR006400">
    <property type="entry name" value="Hopene-cyclase"/>
</dbReference>
<reference evidence="7 8" key="2">
    <citation type="journal article" date="2018" name="Plant J.">
        <title>The Physcomitrella patens chromosome-scale assembly reveals moss genome structure and evolution.</title>
        <authorList>
            <person name="Lang D."/>
            <person name="Ullrich K.K."/>
            <person name="Murat F."/>
            <person name="Fuchs J."/>
            <person name="Jenkins J."/>
            <person name="Haas F.B."/>
            <person name="Piednoel M."/>
            <person name="Gundlach H."/>
            <person name="Van Bel M."/>
            <person name="Meyberg R."/>
            <person name="Vives C."/>
            <person name="Morata J."/>
            <person name="Symeonidi A."/>
            <person name="Hiss M."/>
            <person name="Muchero W."/>
            <person name="Kamisugi Y."/>
            <person name="Saleh O."/>
            <person name="Blanc G."/>
            <person name="Decker E.L."/>
            <person name="van Gessel N."/>
            <person name="Grimwood J."/>
            <person name="Hayes R.D."/>
            <person name="Graham S.W."/>
            <person name="Gunter L.E."/>
            <person name="McDaniel S.F."/>
            <person name="Hoernstein S.N.W."/>
            <person name="Larsson A."/>
            <person name="Li F.W."/>
            <person name="Perroud P.F."/>
            <person name="Phillips J."/>
            <person name="Ranjan P."/>
            <person name="Rokshar D.S."/>
            <person name="Rothfels C.J."/>
            <person name="Schneider L."/>
            <person name="Shu S."/>
            <person name="Stevenson D.W."/>
            <person name="Thummler F."/>
            <person name="Tillich M."/>
            <person name="Villarreal Aguilar J.C."/>
            <person name="Widiez T."/>
            <person name="Wong G.K."/>
            <person name="Wymore A."/>
            <person name="Zhang Y."/>
            <person name="Zimmer A.D."/>
            <person name="Quatrano R.S."/>
            <person name="Mayer K.F.X."/>
            <person name="Goodstein D."/>
            <person name="Casacuberta J.M."/>
            <person name="Vandepoele K."/>
            <person name="Reski R."/>
            <person name="Cuming A.C."/>
            <person name="Tuskan G.A."/>
            <person name="Maumus F."/>
            <person name="Salse J."/>
            <person name="Schmutz J."/>
            <person name="Rensing S.A."/>
        </authorList>
    </citation>
    <scope>NUCLEOTIDE SEQUENCE [LARGE SCALE GENOMIC DNA]</scope>
    <source>
        <strain evidence="7 8">cv. Gransden 2004</strain>
    </source>
</reference>
<proteinExistence type="inferred from homology"/>
<dbReference type="InParanoid" id="A0A7I4C5V7"/>
<dbReference type="PANTHER" id="PTHR11764">
    <property type="entry name" value="TERPENE CYCLASE/MUTASE FAMILY MEMBER"/>
    <property type="match status" value="1"/>
</dbReference>
<keyword evidence="2" id="KW-0677">Repeat</keyword>
<dbReference type="InterPro" id="IPR032697">
    <property type="entry name" value="SQ_cyclase_N"/>
</dbReference>
<reference evidence="7 8" key="1">
    <citation type="journal article" date="2008" name="Science">
        <title>The Physcomitrella genome reveals evolutionary insights into the conquest of land by plants.</title>
        <authorList>
            <person name="Rensing S."/>
            <person name="Lang D."/>
            <person name="Zimmer A."/>
            <person name="Terry A."/>
            <person name="Salamov A."/>
            <person name="Shapiro H."/>
            <person name="Nishiyama T."/>
            <person name="Perroud P.-F."/>
            <person name="Lindquist E."/>
            <person name="Kamisugi Y."/>
            <person name="Tanahashi T."/>
            <person name="Sakakibara K."/>
            <person name="Fujita T."/>
            <person name="Oishi K."/>
            <person name="Shin-I T."/>
            <person name="Kuroki Y."/>
            <person name="Toyoda A."/>
            <person name="Suzuki Y."/>
            <person name="Hashimoto A."/>
            <person name="Yamaguchi K."/>
            <person name="Sugano A."/>
            <person name="Kohara Y."/>
            <person name="Fujiyama A."/>
            <person name="Anterola A."/>
            <person name="Aoki S."/>
            <person name="Ashton N."/>
            <person name="Barbazuk W.B."/>
            <person name="Barker E."/>
            <person name="Bennetzen J."/>
            <person name="Bezanilla M."/>
            <person name="Blankenship R."/>
            <person name="Cho S.H."/>
            <person name="Dutcher S."/>
            <person name="Estelle M."/>
            <person name="Fawcett J.A."/>
            <person name="Gundlach H."/>
            <person name="Hanada K."/>
            <person name="Heyl A."/>
            <person name="Hicks K.A."/>
            <person name="Hugh J."/>
            <person name="Lohr M."/>
            <person name="Mayer K."/>
            <person name="Melkozernov A."/>
            <person name="Murata T."/>
            <person name="Nelson D."/>
            <person name="Pils B."/>
            <person name="Prigge M."/>
            <person name="Reiss B."/>
            <person name="Renner T."/>
            <person name="Rombauts S."/>
            <person name="Rushton P."/>
            <person name="Sanderfoot A."/>
            <person name="Schween G."/>
            <person name="Shiu S.-H."/>
            <person name="Stueber K."/>
            <person name="Theodoulou F.L."/>
            <person name="Tu H."/>
            <person name="Van de Peer Y."/>
            <person name="Verrier P.J."/>
            <person name="Waters E."/>
            <person name="Wood A."/>
            <person name="Yang L."/>
            <person name="Cove D."/>
            <person name="Cuming A."/>
            <person name="Hasebe M."/>
            <person name="Lucas S."/>
            <person name="Mishler D.B."/>
            <person name="Reski R."/>
            <person name="Grigoriev I."/>
            <person name="Quatrano R.S."/>
            <person name="Boore J.L."/>
        </authorList>
    </citation>
    <scope>NUCLEOTIDE SEQUENCE [LARGE SCALE GENOMIC DNA]</scope>
    <source>
        <strain evidence="7 8">cv. Gransden 2004</strain>
    </source>
</reference>
<evidence type="ECO:0000256" key="1">
    <source>
        <dbReference type="ARBA" id="ARBA00009755"/>
    </source>
</evidence>
<sequence>MGHAHEDSPELPAPEVDDVIRGAVEWSFREQHERGYWVGTLESCCQLEVEFLMCLHVLGIEPSENKLAEAVVRRVRAKQRADGAWDIYPGAPAGDINTTIESYIALKLHGARVEEPAMAAARAWILAHGGISHRVRTFTKLWLALLGEWSWDDVPCLPPELIFLPHWAPFSVYQFSYWARQVIVPMAILCVRRPVHPLPAHLRCRELIRENELSSRDLQPSRKMVSFLDGILRHVDNALRWYGERCLVKPGRATAVECCVAWVLKRQECDGSWPVTTGWFLVLMALKTEGFPLDHPVMRSGVAAFDTVAAETEHGTIIQPGTSPTWDTVLTLLSMLDCGVDVRDARFARGVEYILSKEVRSRSGDWSLKVAPTVAASGWYFYHENEMYPDVDDTAVAMTVLLGCLARGFPDTEGRVTAALERALRWITAMVSRNGAWGAFDKDNTSKLITAHPFCDFGEVLDAPSADVTAHVVETLGRMGRTLKDALVAKAVAYLRAEQEDDGSWFGRWGVNYVFGVGAVLPALQAVGEDMRAEYVQRACSWLLSRQNPDGGWGESCASYVDLQQRGVGPSTASQTAWALMALVSVRHSSEYYDAIRNGVEYLVRTRTAAGSWSDGGLFTGTGFPGNVVGTRIDLGTDSSKPGHGNELSRGYMLRYHMYPHYFPLMALGRARKYFQHVKSLPRSL</sequence>
<evidence type="ECO:0000313" key="8">
    <source>
        <dbReference type="Proteomes" id="UP000006727"/>
    </source>
</evidence>
<keyword evidence="8" id="KW-1185">Reference proteome</keyword>
<dbReference type="AlphaFoldDB" id="A0A7I4C5V7"/>
<dbReference type="Gene3D" id="1.50.10.20">
    <property type="match status" value="2"/>
</dbReference>
<feature type="domain" description="Squalene cyclase C-terminal" evidence="5">
    <location>
        <begin position="323"/>
        <end position="627"/>
    </location>
</feature>
<dbReference type="NCBIfam" id="TIGR01787">
    <property type="entry name" value="squalene_cyclas"/>
    <property type="match status" value="1"/>
</dbReference>
<dbReference type="InterPro" id="IPR008930">
    <property type="entry name" value="Terpenoid_cyclase/PrenylTrfase"/>
</dbReference>
<evidence type="ECO:0000256" key="2">
    <source>
        <dbReference type="ARBA" id="ARBA00022737"/>
    </source>
</evidence>
<accession>A0A7I4C5V7</accession>
<evidence type="ECO:0000256" key="4">
    <source>
        <dbReference type="RuleBase" id="RU362003"/>
    </source>
</evidence>